<dbReference type="InterPro" id="IPR001849">
    <property type="entry name" value="PH_domain"/>
</dbReference>
<proteinExistence type="predicted"/>
<evidence type="ECO:0000313" key="3">
    <source>
        <dbReference type="Proteomes" id="UP000031036"/>
    </source>
</evidence>
<dbReference type="Pfam" id="PF00169">
    <property type="entry name" value="PH"/>
    <property type="match status" value="1"/>
</dbReference>
<sequence>MLANGRALSELCSDPTYECRIAGPLFILLEDRWRPAYGILKANLLFIFNRAEDIGVEAPFILLILEDCYMELCDDNATGRAYSFQVRFKTTGRIFTLAAENFKALEKWISMFTVSSIDYIRLTKQSFQDQMSETVSKRNSQSTDSQSA</sequence>
<accession>A0A0B2UYS4</accession>
<keyword evidence="3" id="KW-1185">Reference proteome</keyword>
<organism evidence="2 3">
    <name type="scientific">Toxocara canis</name>
    <name type="common">Canine roundworm</name>
    <dbReference type="NCBI Taxonomy" id="6265"/>
    <lineage>
        <taxon>Eukaryota</taxon>
        <taxon>Metazoa</taxon>
        <taxon>Ecdysozoa</taxon>
        <taxon>Nematoda</taxon>
        <taxon>Chromadorea</taxon>
        <taxon>Rhabditida</taxon>
        <taxon>Spirurina</taxon>
        <taxon>Ascaridomorpha</taxon>
        <taxon>Ascaridoidea</taxon>
        <taxon>Toxocaridae</taxon>
        <taxon>Toxocara</taxon>
    </lineage>
</organism>
<reference evidence="2 3" key="1">
    <citation type="submission" date="2014-11" db="EMBL/GenBank/DDBJ databases">
        <title>Genetic blueprint of the zoonotic pathogen Toxocara canis.</title>
        <authorList>
            <person name="Zhu X.-Q."/>
            <person name="Korhonen P.K."/>
            <person name="Cai H."/>
            <person name="Young N.D."/>
            <person name="Nejsum P."/>
            <person name="von Samson-Himmelstjerna G."/>
            <person name="Boag P.R."/>
            <person name="Tan P."/>
            <person name="Li Q."/>
            <person name="Min J."/>
            <person name="Yang Y."/>
            <person name="Wang X."/>
            <person name="Fang X."/>
            <person name="Hall R.S."/>
            <person name="Hofmann A."/>
            <person name="Sternberg P.W."/>
            <person name="Jex A.R."/>
            <person name="Gasser R.B."/>
        </authorList>
    </citation>
    <scope>NUCLEOTIDE SEQUENCE [LARGE SCALE GENOMIC DNA]</scope>
    <source>
        <strain evidence="2">PN_DK_2014</strain>
    </source>
</reference>
<comment type="caution">
    <text evidence="2">The sequence shown here is derived from an EMBL/GenBank/DDBJ whole genome shotgun (WGS) entry which is preliminary data.</text>
</comment>
<evidence type="ECO:0000259" key="1">
    <source>
        <dbReference type="PROSITE" id="PS50003"/>
    </source>
</evidence>
<feature type="domain" description="PH" evidence="1">
    <location>
        <begin position="18"/>
        <end position="117"/>
    </location>
</feature>
<dbReference type="OrthoDB" id="74412at2759"/>
<dbReference type="SUPFAM" id="SSF50729">
    <property type="entry name" value="PH domain-like"/>
    <property type="match status" value="1"/>
</dbReference>
<dbReference type="EMBL" id="JPKZ01002922">
    <property type="protein sequence ID" value="KHN74339.1"/>
    <property type="molecule type" value="Genomic_DNA"/>
</dbReference>
<evidence type="ECO:0000313" key="2">
    <source>
        <dbReference type="EMBL" id="KHN74339.1"/>
    </source>
</evidence>
<dbReference type="Proteomes" id="UP000031036">
    <property type="component" value="Unassembled WGS sequence"/>
</dbReference>
<protein>
    <submittedName>
        <fullName evidence="2">Sesquipedalian-1</fullName>
    </submittedName>
</protein>
<dbReference type="AlphaFoldDB" id="A0A0B2UYS4"/>
<dbReference type="OMA" id="EDCYMEL"/>
<dbReference type="InterPro" id="IPR011993">
    <property type="entry name" value="PH-like_dom_sf"/>
</dbReference>
<dbReference type="STRING" id="6265.A0A0B2UYS4"/>
<name>A0A0B2UYS4_TOXCA</name>
<dbReference type="Gene3D" id="2.30.29.30">
    <property type="entry name" value="Pleckstrin-homology domain (PH domain)/Phosphotyrosine-binding domain (PTB)"/>
    <property type="match status" value="1"/>
</dbReference>
<gene>
    <name evidence="2" type="primary">FAM109A</name>
    <name evidence="2" type="ORF">Tcan_16246</name>
</gene>
<dbReference type="PROSITE" id="PS50003">
    <property type="entry name" value="PH_DOMAIN"/>
    <property type="match status" value="1"/>
</dbReference>